<feature type="region of interest" description="Disordered" evidence="4">
    <location>
        <begin position="125"/>
        <end position="193"/>
    </location>
</feature>
<dbReference type="InterPro" id="IPR006127">
    <property type="entry name" value="ZnuA-like"/>
</dbReference>
<evidence type="ECO:0000256" key="1">
    <source>
        <dbReference type="ARBA" id="ARBA00011028"/>
    </source>
</evidence>
<dbReference type="Pfam" id="PF01297">
    <property type="entry name" value="ZnuA"/>
    <property type="match status" value="1"/>
</dbReference>
<dbReference type="GO" id="GO:0030001">
    <property type="term" value="P:metal ion transport"/>
    <property type="evidence" value="ECO:0007669"/>
    <property type="project" value="InterPro"/>
</dbReference>
<keyword evidence="3" id="KW-0732">Signal</keyword>
<dbReference type="PANTHER" id="PTHR42953">
    <property type="entry name" value="HIGH-AFFINITY ZINC UPTAKE SYSTEM PROTEIN ZNUA-RELATED"/>
    <property type="match status" value="1"/>
</dbReference>
<proteinExistence type="inferred from homology"/>
<dbReference type="AlphaFoldDB" id="A0A853BJE0"/>
<dbReference type="GO" id="GO:0046872">
    <property type="term" value="F:metal ion binding"/>
    <property type="evidence" value="ECO:0007669"/>
    <property type="project" value="InterPro"/>
</dbReference>
<dbReference type="Proteomes" id="UP000575985">
    <property type="component" value="Unassembled WGS sequence"/>
</dbReference>
<sequence length="361" mass="37802">MRGRTYVKVAAVCAAGMLTVAGCGTGGGGEGGSGERLSVVTGVYPLEWLAGQVGGDHVEVANLTEPGAEPHDLELTPRQVGQVADADLAFYVSGLQPAVDDAVAQQGDGNALDVADVVELRTAEENAAEESHDHGGEESHDDEGGHDHAEEDHAAEESHDHAEDAHAEDEGAEASHDDEGGHDGHDHGEFDPHMWLDTDRMAEAASGLADRLAEIDPDHADAYAANAEEVTTLLDGIHEDYTAGLADCRSRDIVVSHTAFGYLAARYDLHQIPVAGLDSHSEPSPARMAEVAEVVREHDVQTVFTEPLTSPESAETIAEETGADTAVLDPLEGVTDASPGDDYPSIMRGNLEALSTALDCG</sequence>
<name>A0A853BJE0_9ACTN</name>
<comment type="caution">
    <text evidence="5">The sequence shown here is derived from an EMBL/GenBank/DDBJ whole genome shotgun (WGS) entry which is preliminary data.</text>
</comment>
<organism evidence="5 6">
    <name type="scientific">Streptomonospora nanhaiensis</name>
    <dbReference type="NCBI Taxonomy" id="1323731"/>
    <lineage>
        <taxon>Bacteria</taxon>
        <taxon>Bacillati</taxon>
        <taxon>Actinomycetota</taxon>
        <taxon>Actinomycetes</taxon>
        <taxon>Streptosporangiales</taxon>
        <taxon>Nocardiopsidaceae</taxon>
        <taxon>Streptomonospora</taxon>
    </lineage>
</organism>
<keyword evidence="6" id="KW-1185">Reference proteome</keyword>
<reference evidence="5 6" key="1">
    <citation type="submission" date="2020-07" db="EMBL/GenBank/DDBJ databases">
        <title>Sequencing the genomes of 1000 actinobacteria strains.</title>
        <authorList>
            <person name="Klenk H.-P."/>
        </authorList>
    </citation>
    <scope>NUCLEOTIDE SEQUENCE [LARGE SCALE GENOMIC DNA]</scope>
    <source>
        <strain evidence="5 6">DSM 45927</strain>
    </source>
</reference>
<gene>
    <name evidence="5" type="ORF">HNR12_001895</name>
</gene>
<dbReference type="PANTHER" id="PTHR42953:SF3">
    <property type="entry name" value="HIGH-AFFINITY ZINC UPTAKE SYSTEM PROTEIN ZNUA"/>
    <property type="match status" value="1"/>
</dbReference>
<accession>A0A853BJE0</accession>
<evidence type="ECO:0000256" key="3">
    <source>
        <dbReference type="ARBA" id="ARBA00022729"/>
    </source>
</evidence>
<comment type="similarity">
    <text evidence="1">Belongs to the bacterial solute-binding protein 9 family.</text>
</comment>
<protein>
    <submittedName>
        <fullName evidence="5">Zinc transport system substrate-binding protein</fullName>
    </submittedName>
</protein>
<dbReference type="InterPro" id="IPR050492">
    <property type="entry name" value="Bact_metal-bind_prot9"/>
</dbReference>
<evidence type="ECO:0000256" key="2">
    <source>
        <dbReference type="ARBA" id="ARBA00022448"/>
    </source>
</evidence>
<dbReference type="Gene3D" id="3.40.50.1980">
    <property type="entry name" value="Nitrogenase molybdenum iron protein domain"/>
    <property type="match status" value="2"/>
</dbReference>
<evidence type="ECO:0000256" key="4">
    <source>
        <dbReference type="SAM" id="MobiDB-lite"/>
    </source>
</evidence>
<keyword evidence="2" id="KW-0813">Transport</keyword>
<evidence type="ECO:0000313" key="5">
    <source>
        <dbReference type="EMBL" id="NYI95618.1"/>
    </source>
</evidence>
<dbReference type="EMBL" id="JACCFO010000001">
    <property type="protein sequence ID" value="NYI95618.1"/>
    <property type="molecule type" value="Genomic_DNA"/>
</dbReference>
<evidence type="ECO:0000313" key="6">
    <source>
        <dbReference type="Proteomes" id="UP000575985"/>
    </source>
</evidence>
<dbReference type="SUPFAM" id="SSF53807">
    <property type="entry name" value="Helical backbone' metal receptor"/>
    <property type="match status" value="1"/>
</dbReference>
<dbReference type="RefSeq" id="WP_179767111.1">
    <property type="nucleotide sequence ID" value="NZ_JACCFO010000001.1"/>
</dbReference>
<dbReference type="PROSITE" id="PS51257">
    <property type="entry name" value="PROKAR_LIPOPROTEIN"/>
    <property type="match status" value="1"/>
</dbReference>